<gene>
    <name evidence="2" type="ORF">S03H2_28806</name>
</gene>
<feature type="domain" description="FAD/NAD(P)-binding" evidence="1">
    <location>
        <begin position="54"/>
        <end position="111"/>
    </location>
</feature>
<dbReference type="SUPFAM" id="SSF51905">
    <property type="entry name" value="FAD/NAD(P)-binding domain"/>
    <property type="match status" value="1"/>
</dbReference>
<comment type="caution">
    <text evidence="2">The sequence shown here is derived from an EMBL/GenBank/DDBJ whole genome shotgun (WGS) entry which is preliminary data.</text>
</comment>
<dbReference type="PRINTS" id="PR00368">
    <property type="entry name" value="FADPNR"/>
</dbReference>
<feature type="non-terminal residue" evidence="2">
    <location>
        <position position="1"/>
    </location>
</feature>
<dbReference type="EMBL" id="BARU01017356">
    <property type="protein sequence ID" value="GAH59388.1"/>
    <property type="molecule type" value="Genomic_DNA"/>
</dbReference>
<protein>
    <recommendedName>
        <fullName evidence="1">FAD/NAD(P)-binding domain-containing protein</fullName>
    </recommendedName>
</protein>
<dbReference type="Pfam" id="PF07992">
    <property type="entry name" value="Pyr_redox_2"/>
    <property type="match status" value="1"/>
</dbReference>
<dbReference type="InterPro" id="IPR023753">
    <property type="entry name" value="FAD/NAD-binding_dom"/>
</dbReference>
<dbReference type="PANTHER" id="PTHR43014">
    <property type="entry name" value="MERCURIC REDUCTASE"/>
    <property type="match status" value="1"/>
</dbReference>
<dbReference type="GO" id="GO:0050660">
    <property type="term" value="F:flavin adenine dinucleotide binding"/>
    <property type="evidence" value="ECO:0007669"/>
    <property type="project" value="TreeGrafter"/>
</dbReference>
<dbReference type="PANTHER" id="PTHR43014:SF2">
    <property type="entry name" value="MERCURIC REDUCTASE"/>
    <property type="match status" value="1"/>
</dbReference>
<name>X1IPA8_9ZZZZ</name>
<dbReference type="GO" id="GO:0003955">
    <property type="term" value="F:NAD(P)H dehydrogenase (quinone) activity"/>
    <property type="evidence" value="ECO:0007669"/>
    <property type="project" value="TreeGrafter"/>
</dbReference>
<proteinExistence type="predicted"/>
<sequence length="140" mass="15297">CSFVGIALSITISFAAYDLLTISNLWKIFVIALIGTGAEALTYVGLDNSTVPLSVAVGMSTNLEVFDEIGLKTEGKYIKVDKEMRTNIEGIFAIGDIASQYQLIVIAVAQGAIAAHNAFGRIRKPYWYKEEAWPIMDEES</sequence>
<reference evidence="2" key="1">
    <citation type="journal article" date="2014" name="Front. Microbiol.">
        <title>High frequency of phylogenetically diverse reductive dehalogenase-homologous genes in deep subseafloor sedimentary metagenomes.</title>
        <authorList>
            <person name="Kawai M."/>
            <person name="Futagami T."/>
            <person name="Toyoda A."/>
            <person name="Takaki Y."/>
            <person name="Nishi S."/>
            <person name="Hori S."/>
            <person name="Arai W."/>
            <person name="Tsubouchi T."/>
            <person name="Morono Y."/>
            <person name="Uchiyama I."/>
            <person name="Ito T."/>
            <person name="Fujiyama A."/>
            <person name="Inagaki F."/>
            <person name="Takami H."/>
        </authorList>
    </citation>
    <scope>NUCLEOTIDE SEQUENCE</scope>
    <source>
        <strain evidence="2">Expedition CK06-06</strain>
    </source>
</reference>
<dbReference type="AlphaFoldDB" id="X1IPA8"/>
<accession>X1IPA8</accession>
<dbReference type="Gene3D" id="3.50.50.60">
    <property type="entry name" value="FAD/NAD(P)-binding domain"/>
    <property type="match status" value="1"/>
</dbReference>
<evidence type="ECO:0000313" key="2">
    <source>
        <dbReference type="EMBL" id="GAH59388.1"/>
    </source>
</evidence>
<organism evidence="2">
    <name type="scientific">marine sediment metagenome</name>
    <dbReference type="NCBI Taxonomy" id="412755"/>
    <lineage>
        <taxon>unclassified sequences</taxon>
        <taxon>metagenomes</taxon>
        <taxon>ecological metagenomes</taxon>
    </lineage>
</organism>
<dbReference type="InterPro" id="IPR036188">
    <property type="entry name" value="FAD/NAD-bd_sf"/>
</dbReference>
<evidence type="ECO:0000259" key="1">
    <source>
        <dbReference type="Pfam" id="PF07992"/>
    </source>
</evidence>